<evidence type="ECO:0000313" key="9">
    <source>
        <dbReference type="EMBL" id="KAK7112188.1"/>
    </source>
</evidence>
<feature type="compositionally biased region" description="Polar residues" evidence="6">
    <location>
        <begin position="22"/>
        <end position="45"/>
    </location>
</feature>
<dbReference type="SUPFAM" id="SSF63712">
    <property type="entry name" value="Nicotinic receptor ligand binding domain-like"/>
    <property type="match status" value="1"/>
</dbReference>
<feature type="transmembrane region" description="Helical" evidence="5">
    <location>
        <begin position="362"/>
        <end position="380"/>
    </location>
</feature>
<name>A0AAN9GKJ5_9CAEN</name>
<evidence type="ECO:0000256" key="1">
    <source>
        <dbReference type="ARBA" id="ARBA00004141"/>
    </source>
</evidence>
<organism evidence="9 10">
    <name type="scientific">Littorina saxatilis</name>
    <dbReference type="NCBI Taxonomy" id="31220"/>
    <lineage>
        <taxon>Eukaryota</taxon>
        <taxon>Metazoa</taxon>
        <taxon>Spiralia</taxon>
        <taxon>Lophotrochozoa</taxon>
        <taxon>Mollusca</taxon>
        <taxon>Gastropoda</taxon>
        <taxon>Caenogastropoda</taxon>
        <taxon>Littorinimorpha</taxon>
        <taxon>Littorinoidea</taxon>
        <taxon>Littorinidae</taxon>
        <taxon>Littorina</taxon>
    </lineage>
</organism>
<evidence type="ECO:0000313" key="10">
    <source>
        <dbReference type="Proteomes" id="UP001374579"/>
    </source>
</evidence>
<dbReference type="PROSITE" id="PS00236">
    <property type="entry name" value="NEUROTR_ION_CHANNEL"/>
    <property type="match status" value="1"/>
</dbReference>
<dbReference type="InterPro" id="IPR036734">
    <property type="entry name" value="Neur_chan_lig-bd_sf"/>
</dbReference>
<keyword evidence="5" id="KW-0406">Ion transport</keyword>
<dbReference type="EMBL" id="JBAMIC010000002">
    <property type="protein sequence ID" value="KAK7112188.1"/>
    <property type="molecule type" value="Genomic_DNA"/>
</dbReference>
<dbReference type="CDD" id="cd18989">
    <property type="entry name" value="LGIC_ECD_cation"/>
    <property type="match status" value="1"/>
</dbReference>
<dbReference type="Proteomes" id="UP001374579">
    <property type="component" value="Unassembled WGS sequence"/>
</dbReference>
<keyword evidence="2 5" id="KW-0812">Transmembrane</keyword>
<feature type="transmembrane region" description="Helical" evidence="5">
    <location>
        <begin position="469"/>
        <end position="489"/>
    </location>
</feature>
<evidence type="ECO:0000256" key="5">
    <source>
        <dbReference type="RuleBase" id="RU000687"/>
    </source>
</evidence>
<dbReference type="PANTHER" id="PTHR18945">
    <property type="entry name" value="NEUROTRANSMITTER GATED ION CHANNEL"/>
    <property type="match status" value="1"/>
</dbReference>
<dbReference type="Gene3D" id="2.70.170.10">
    <property type="entry name" value="Neurotransmitter-gated ion-channel ligand-binding domain"/>
    <property type="match status" value="1"/>
</dbReference>
<accession>A0AAN9GKJ5</accession>
<reference evidence="9 10" key="1">
    <citation type="submission" date="2024-02" db="EMBL/GenBank/DDBJ databases">
        <title>Chromosome-scale genome assembly of the rough periwinkle Littorina saxatilis.</title>
        <authorList>
            <person name="De Jode A."/>
            <person name="Faria R."/>
            <person name="Formenti G."/>
            <person name="Sims Y."/>
            <person name="Smith T.P."/>
            <person name="Tracey A."/>
            <person name="Wood J.M.D."/>
            <person name="Zagrodzka Z.B."/>
            <person name="Johannesson K."/>
            <person name="Butlin R.K."/>
            <person name="Leder E.H."/>
        </authorList>
    </citation>
    <scope>NUCLEOTIDE SEQUENCE [LARGE SCALE GENOMIC DNA]</scope>
    <source>
        <strain evidence="9">Snail1</strain>
        <tissue evidence="9">Muscle</tissue>
    </source>
</reference>
<comment type="similarity">
    <text evidence="5">Belongs to the ligand-gated ion channel (TC 1.A.9) family.</text>
</comment>
<dbReference type="GO" id="GO:0004888">
    <property type="term" value="F:transmembrane signaling receptor activity"/>
    <property type="evidence" value="ECO:0007669"/>
    <property type="project" value="InterPro"/>
</dbReference>
<dbReference type="InterPro" id="IPR006029">
    <property type="entry name" value="Neurotrans-gated_channel_TM"/>
</dbReference>
<dbReference type="CDD" id="cd19051">
    <property type="entry name" value="LGIC_TM_cation"/>
    <property type="match status" value="1"/>
</dbReference>
<dbReference type="Gene3D" id="1.20.58.390">
    <property type="entry name" value="Neurotransmitter-gated ion-channel transmembrane domain"/>
    <property type="match status" value="1"/>
</dbReference>
<dbReference type="GO" id="GO:0005230">
    <property type="term" value="F:extracellular ligand-gated monoatomic ion channel activity"/>
    <property type="evidence" value="ECO:0007669"/>
    <property type="project" value="InterPro"/>
</dbReference>
<dbReference type="Pfam" id="PF02932">
    <property type="entry name" value="Neur_chan_memb"/>
    <property type="match status" value="1"/>
</dbReference>
<dbReference type="FunFam" id="2.70.170.10:FF:000028">
    <property type="entry name" value="AcetylCholine Receptor"/>
    <property type="match status" value="1"/>
</dbReference>
<evidence type="ECO:0000256" key="3">
    <source>
        <dbReference type="ARBA" id="ARBA00022989"/>
    </source>
</evidence>
<comment type="caution">
    <text evidence="9">The sequence shown here is derived from an EMBL/GenBank/DDBJ whole genome shotgun (WGS) entry which is preliminary data.</text>
</comment>
<evidence type="ECO:0000256" key="4">
    <source>
        <dbReference type="ARBA" id="ARBA00023136"/>
    </source>
</evidence>
<keyword evidence="5" id="KW-0813">Transport</keyword>
<keyword evidence="4 5" id="KW-0472">Membrane</keyword>
<keyword evidence="10" id="KW-1185">Reference proteome</keyword>
<feature type="compositionally biased region" description="Polar residues" evidence="6">
    <location>
        <begin position="1"/>
        <end position="13"/>
    </location>
</feature>
<feature type="domain" description="Neurotransmitter-gated ion-channel transmembrane" evidence="8">
    <location>
        <begin position="338"/>
        <end position="427"/>
    </location>
</feature>
<dbReference type="SUPFAM" id="SSF90112">
    <property type="entry name" value="Neurotransmitter-gated ion-channel transmembrane pore"/>
    <property type="match status" value="1"/>
</dbReference>
<evidence type="ECO:0000259" key="7">
    <source>
        <dbReference type="Pfam" id="PF02931"/>
    </source>
</evidence>
<keyword evidence="3 5" id="KW-1133">Transmembrane helix</keyword>
<dbReference type="AlphaFoldDB" id="A0AAN9GKJ5"/>
<dbReference type="GO" id="GO:0016020">
    <property type="term" value="C:membrane"/>
    <property type="evidence" value="ECO:0007669"/>
    <property type="project" value="UniProtKB-SubCell"/>
</dbReference>
<proteinExistence type="inferred from homology"/>
<feature type="region of interest" description="Disordered" evidence="6">
    <location>
        <begin position="1"/>
        <end position="45"/>
    </location>
</feature>
<gene>
    <name evidence="9" type="ORF">V1264_011677</name>
</gene>
<dbReference type="Pfam" id="PF02931">
    <property type="entry name" value="Neur_chan_LBD"/>
    <property type="match status" value="1"/>
</dbReference>
<feature type="transmembrane region" description="Helical" evidence="5">
    <location>
        <begin position="330"/>
        <end position="355"/>
    </location>
</feature>
<dbReference type="InterPro" id="IPR018000">
    <property type="entry name" value="Neurotransmitter_ion_chnl_CS"/>
</dbReference>
<protein>
    <submittedName>
        <fullName evidence="9">Uncharacterized protein</fullName>
    </submittedName>
</protein>
<evidence type="ECO:0000259" key="8">
    <source>
        <dbReference type="Pfam" id="PF02932"/>
    </source>
</evidence>
<comment type="subcellular location">
    <subcellularLocation>
        <location evidence="1">Membrane</location>
        <topology evidence="1">Multi-pass membrane protein</topology>
    </subcellularLocation>
</comment>
<dbReference type="PRINTS" id="PR00252">
    <property type="entry name" value="NRIONCHANNEL"/>
</dbReference>
<dbReference type="InterPro" id="IPR006202">
    <property type="entry name" value="Neur_chan_lig-bd"/>
</dbReference>
<feature type="transmembrane region" description="Helical" evidence="5">
    <location>
        <begin position="392"/>
        <end position="416"/>
    </location>
</feature>
<dbReference type="InterPro" id="IPR038050">
    <property type="entry name" value="Neuro_actylchol_rec"/>
</dbReference>
<sequence>MASTSSATNNTFDQFVGPQNKPAESSSDIRAQNEPLHTQNTTTHSVTSAFLKEILTETPTESRSQIQNTATHRVTGAFRKGMMTDTRTESSSQIQNTTAQGDTDVDMLPKEVTTTYPGCCNSKNKTLYLELLHALTYENGHLVPPNAGCPDRPVDITVTMTVEAIENLDMQAQTFSLRVWVNIRWYDTSLAWDTTHYPFRNVLVPASSVWRPSVAIANSVLPSDQLIRSSMAIKVTADGLVRWYPGGSFQVSCKVDITLYPFDTQTCFLVLVQWSGNKEDVNGTAGGMGHRVQGNGEWDVLRTETKRVSAQGAESNYWKLHFSLTMKRKWVFYALHVLLPIALVSVLNSAVLALPVQCGERMSVTVTTFLTLAVFVTLVHDTLPKNSDTVCYLSVYLAVQMGLGAVAVVLSTAVVTHHHKCRDAHRSTGEDLIAASDKTLNTTDQGFNEMSQNRKKPGGRQACFVEKGIFLLFALLNGLSFVLFVVAVVGQDSG</sequence>
<dbReference type="InterPro" id="IPR036719">
    <property type="entry name" value="Neuro-gated_channel_TM_sf"/>
</dbReference>
<feature type="domain" description="Neurotransmitter-gated ion-channel ligand-binding" evidence="7">
    <location>
        <begin position="141"/>
        <end position="329"/>
    </location>
</feature>
<evidence type="ECO:0000256" key="6">
    <source>
        <dbReference type="SAM" id="MobiDB-lite"/>
    </source>
</evidence>
<dbReference type="InterPro" id="IPR006201">
    <property type="entry name" value="Neur_channel"/>
</dbReference>
<evidence type="ECO:0000256" key="2">
    <source>
        <dbReference type="ARBA" id="ARBA00022692"/>
    </source>
</evidence>
<keyword evidence="5" id="KW-0407">Ion channel</keyword>